<dbReference type="Gene3D" id="3.40.309.10">
    <property type="entry name" value="Aldehyde Dehydrogenase, Chain A, domain 2"/>
    <property type="match status" value="1"/>
</dbReference>
<dbReference type="InterPro" id="IPR044086">
    <property type="entry name" value="LUC3-like"/>
</dbReference>
<dbReference type="PROSITE" id="PS00070">
    <property type="entry name" value="ALDEHYDE_DEHYDR_CYS"/>
    <property type="match status" value="1"/>
</dbReference>
<proteinExistence type="inferred from homology"/>
<dbReference type="InterPro" id="IPR016163">
    <property type="entry name" value="Ald_DH_C"/>
</dbReference>
<dbReference type="Pfam" id="PF00171">
    <property type="entry name" value="Aldedh"/>
    <property type="match status" value="1"/>
</dbReference>
<dbReference type="InterPro" id="IPR016162">
    <property type="entry name" value="Ald_DH_N"/>
</dbReference>
<dbReference type="PANTHER" id="PTHR11699">
    <property type="entry name" value="ALDEHYDE DEHYDROGENASE-RELATED"/>
    <property type="match status" value="1"/>
</dbReference>
<gene>
    <name evidence="5" type="ORF">WG929_07870</name>
</gene>
<dbReference type="Gene3D" id="3.40.605.10">
    <property type="entry name" value="Aldehyde Dehydrogenase, Chain A, domain 1"/>
    <property type="match status" value="1"/>
</dbReference>
<evidence type="ECO:0000256" key="1">
    <source>
        <dbReference type="ARBA" id="ARBA00023002"/>
    </source>
</evidence>
<dbReference type="InterPro" id="IPR016160">
    <property type="entry name" value="Ald_DH_CS_CYS"/>
</dbReference>
<comment type="caution">
    <text evidence="5">The sequence shown here is derived from an EMBL/GenBank/DDBJ whole genome shotgun (WGS) entry which is preliminary data.</text>
</comment>
<comment type="similarity">
    <text evidence="3">Belongs to the aldehyde dehydrogenase family.</text>
</comment>
<evidence type="ECO:0000256" key="3">
    <source>
        <dbReference type="RuleBase" id="RU003345"/>
    </source>
</evidence>
<evidence type="ECO:0000259" key="4">
    <source>
        <dbReference type="Pfam" id="PF00171"/>
    </source>
</evidence>
<protein>
    <submittedName>
        <fullName evidence="5">Aldehyde dehydrogenase family protein</fullName>
    </submittedName>
</protein>
<dbReference type="PROSITE" id="PS00687">
    <property type="entry name" value="ALDEHYDE_DEHYDR_GLU"/>
    <property type="match status" value="1"/>
</dbReference>
<dbReference type="SUPFAM" id="SSF53720">
    <property type="entry name" value="ALDH-like"/>
    <property type="match status" value="1"/>
</dbReference>
<keyword evidence="6" id="KW-1185">Reference proteome</keyword>
<name>A0ABW8NH82_9GAMM</name>
<keyword evidence="1 3" id="KW-0560">Oxidoreductase</keyword>
<dbReference type="EMBL" id="JBBKTX010000008">
    <property type="protein sequence ID" value="MFK4752324.1"/>
    <property type="molecule type" value="Genomic_DNA"/>
</dbReference>
<evidence type="ECO:0000313" key="6">
    <source>
        <dbReference type="Proteomes" id="UP001620597"/>
    </source>
</evidence>
<reference evidence="5 6" key="1">
    <citation type="submission" date="2024-03" db="EMBL/GenBank/DDBJ databases">
        <title>High-quality draft genome sequence of Oceanobacter sp. wDCs-4.</title>
        <authorList>
            <person name="Dong C."/>
        </authorList>
    </citation>
    <scope>NUCLEOTIDE SEQUENCE [LARGE SCALE GENOMIC DNA]</scope>
    <source>
        <strain evidence="6">wDCs-4</strain>
    </source>
</reference>
<dbReference type="InterPro" id="IPR016161">
    <property type="entry name" value="Ald_DH/histidinol_DH"/>
</dbReference>
<organism evidence="5 6">
    <name type="scientific">Oceanobacter antarcticus</name>
    <dbReference type="NCBI Taxonomy" id="3133425"/>
    <lineage>
        <taxon>Bacteria</taxon>
        <taxon>Pseudomonadati</taxon>
        <taxon>Pseudomonadota</taxon>
        <taxon>Gammaproteobacteria</taxon>
        <taxon>Oceanospirillales</taxon>
        <taxon>Oceanospirillaceae</taxon>
        <taxon>Oceanobacter</taxon>
    </lineage>
</organism>
<feature type="active site" evidence="2">
    <location>
        <position position="243"/>
    </location>
</feature>
<evidence type="ECO:0000256" key="2">
    <source>
        <dbReference type="PROSITE-ProRule" id="PRU10007"/>
    </source>
</evidence>
<dbReference type="InterPro" id="IPR015590">
    <property type="entry name" value="Aldehyde_DH_dom"/>
</dbReference>
<dbReference type="InterPro" id="IPR029510">
    <property type="entry name" value="Ald_DH_CS_GLU"/>
</dbReference>
<dbReference type="CDD" id="cd07106">
    <property type="entry name" value="ALDH_AldA-AAD23400"/>
    <property type="match status" value="1"/>
</dbReference>
<sequence length="468" mass="50037">MYSFNNMVGGKTLSANASFDVINPSTHDLAGKAPLATSADLDQAVAAAAAAFPAWSGLSDAERQDYCHRVADKLEQHHEELARILTSEQGKPMAGMGSMFEIGGAIAWARYNAALEIPVEVLQDNDNGRVEMHRKPIGVVGSITPWNWPVMIAVWHIIPAIRTGNTVVNKPSPFTPLSTLRMIELMNEVLPAGVVNSLTGDDSLGAAMSSHAKIGKIVFTGSTPTGQKIMASAADTLKRLTLELGGNDAGIVLPDCDPAAIAPGVFWGAFINNGQTCAALKRLYVHDSIYQQVCDELVAFARTIKVGDGFDDNSDLGPIQNRMQFDKVNRLVRQSLELGSQLLLGGPVDDPDTLFFPITLIATDSASDPLVQHEQFGPALPIIPFSDIDAVIAAANDNQNGLGGSIWTDDQQQFRQLASRMECGSVWHNKHGAIQPDVPFGGVKCSGVGVEFGKEGLLANTNIQVLFL</sequence>
<dbReference type="Proteomes" id="UP001620597">
    <property type="component" value="Unassembled WGS sequence"/>
</dbReference>
<dbReference type="RefSeq" id="WP_416205607.1">
    <property type="nucleotide sequence ID" value="NZ_JBBKTX010000008.1"/>
</dbReference>
<feature type="domain" description="Aldehyde dehydrogenase" evidence="4">
    <location>
        <begin position="17"/>
        <end position="464"/>
    </location>
</feature>
<evidence type="ECO:0000313" key="5">
    <source>
        <dbReference type="EMBL" id="MFK4752324.1"/>
    </source>
</evidence>
<accession>A0ABW8NH82</accession>